<dbReference type="RefSeq" id="WP_095985932.1">
    <property type="nucleotide sequence ID" value="NZ_CP022098.1"/>
</dbReference>
<feature type="chain" id="PRO_5012128714" description="PEGA domain-containing protein" evidence="2">
    <location>
        <begin position="18"/>
        <end position="219"/>
    </location>
</feature>
<evidence type="ECO:0000313" key="3">
    <source>
        <dbReference type="EMBL" id="ATB37644.1"/>
    </source>
</evidence>
<reference evidence="3 4" key="1">
    <citation type="submission" date="2017-06" db="EMBL/GenBank/DDBJ databases">
        <title>Sequencing and comparative analysis of myxobacterial genomes.</title>
        <authorList>
            <person name="Rupp O."/>
            <person name="Goesmann A."/>
            <person name="Sogaard-Andersen L."/>
        </authorList>
    </citation>
    <scope>NUCLEOTIDE SEQUENCE [LARGE SCALE GENOMIC DNA]</scope>
    <source>
        <strain evidence="3 4">DSM 52655</strain>
    </source>
</reference>
<organism evidence="3 4">
    <name type="scientific">Cystobacter fuscus</name>
    <dbReference type="NCBI Taxonomy" id="43"/>
    <lineage>
        <taxon>Bacteria</taxon>
        <taxon>Pseudomonadati</taxon>
        <taxon>Myxococcota</taxon>
        <taxon>Myxococcia</taxon>
        <taxon>Myxococcales</taxon>
        <taxon>Cystobacterineae</taxon>
        <taxon>Archangiaceae</taxon>
        <taxon>Cystobacter</taxon>
    </lineage>
</organism>
<dbReference type="KEGG" id="cfus:CYFUS_003069"/>
<proteinExistence type="predicted"/>
<sequence>MRALCLLLLLLATPTLAAEGTTLRIRCVETCTVLLEGKPGRRLHDAPWDWEFKDVAPGKRRLEVKGFLGRSLAIRYLDIPDVPETSVYVDAKGGLLVSPRESSSPKTGADSRPVAPVVRKKEASSVLHVRCQKSCTVSVDHVRRPSGDGRTAIIHGLPPGTHQVETELVLGGGVRRASIDVPPASEVFVYAAGSGLQVTNTRPLGKQLGHPTGSHPTGK</sequence>
<dbReference type="Proteomes" id="UP000217257">
    <property type="component" value="Chromosome"/>
</dbReference>
<feature type="region of interest" description="Disordered" evidence="1">
    <location>
        <begin position="98"/>
        <end position="117"/>
    </location>
</feature>
<keyword evidence="2" id="KW-0732">Signal</keyword>
<dbReference type="EMBL" id="CP022098">
    <property type="protein sequence ID" value="ATB37644.1"/>
    <property type="molecule type" value="Genomic_DNA"/>
</dbReference>
<evidence type="ECO:0008006" key="5">
    <source>
        <dbReference type="Google" id="ProtNLM"/>
    </source>
</evidence>
<dbReference type="AlphaFoldDB" id="A0A250J0Y0"/>
<evidence type="ECO:0000313" key="4">
    <source>
        <dbReference type="Proteomes" id="UP000217257"/>
    </source>
</evidence>
<gene>
    <name evidence="3" type="ORF">CYFUS_003069</name>
</gene>
<name>A0A250J0Y0_9BACT</name>
<feature type="signal peptide" evidence="2">
    <location>
        <begin position="1"/>
        <end position="17"/>
    </location>
</feature>
<accession>A0A250J0Y0</accession>
<protein>
    <recommendedName>
        <fullName evidence="5">PEGA domain-containing protein</fullName>
    </recommendedName>
</protein>
<evidence type="ECO:0000256" key="2">
    <source>
        <dbReference type="SAM" id="SignalP"/>
    </source>
</evidence>
<evidence type="ECO:0000256" key="1">
    <source>
        <dbReference type="SAM" id="MobiDB-lite"/>
    </source>
</evidence>